<keyword evidence="7" id="KW-0496">Mitochondrion</keyword>
<keyword evidence="12" id="KW-1185">Reference proteome</keyword>
<dbReference type="SUPFAM" id="SSF103506">
    <property type="entry name" value="Mitochondrial carrier"/>
    <property type="match status" value="1"/>
</dbReference>
<accession>A0A4P9ZCE6</accession>
<evidence type="ECO:0000256" key="3">
    <source>
        <dbReference type="ARBA" id="ARBA00022448"/>
    </source>
</evidence>
<dbReference type="OrthoDB" id="44467at2759"/>
<evidence type="ECO:0000256" key="7">
    <source>
        <dbReference type="ARBA" id="ARBA00023128"/>
    </source>
</evidence>
<gene>
    <name evidence="11" type="ORF">METBISCDRAFT_23208</name>
</gene>
<dbReference type="Pfam" id="PF00153">
    <property type="entry name" value="Mito_carr"/>
    <property type="match status" value="3"/>
</dbReference>
<evidence type="ECO:0000256" key="9">
    <source>
        <dbReference type="PROSITE-ProRule" id="PRU00282"/>
    </source>
</evidence>
<dbReference type="InterPro" id="IPR023395">
    <property type="entry name" value="MCP_dom_sf"/>
</dbReference>
<evidence type="ECO:0000256" key="8">
    <source>
        <dbReference type="ARBA" id="ARBA00023136"/>
    </source>
</evidence>
<evidence type="ECO:0000313" key="11">
    <source>
        <dbReference type="EMBL" id="RKP30566.1"/>
    </source>
</evidence>
<keyword evidence="3 10" id="KW-0813">Transport</keyword>
<protein>
    <submittedName>
        <fullName evidence="11">Mitochondrial carrier</fullName>
    </submittedName>
</protein>
<evidence type="ECO:0000256" key="4">
    <source>
        <dbReference type="ARBA" id="ARBA00022692"/>
    </source>
</evidence>
<dbReference type="GO" id="GO:0031966">
    <property type="term" value="C:mitochondrial membrane"/>
    <property type="evidence" value="ECO:0007669"/>
    <property type="project" value="UniProtKB-SubCell"/>
</dbReference>
<reference evidence="12" key="1">
    <citation type="journal article" date="2018" name="Nat. Microbiol.">
        <title>Leveraging single-cell genomics to expand the fungal tree of life.</title>
        <authorList>
            <person name="Ahrendt S.R."/>
            <person name="Quandt C.A."/>
            <person name="Ciobanu D."/>
            <person name="Clum A."/>
            <person name="Salamov A."/>
            <person name="Andreopoulos B."/>
            <person name="Cheng J.F."/>
            <person name="Woyke T."/>
            <person name="Pelin A."/>
            <person name="Henrissat B."/>
            <person name="Reynolds N.K."/>
            <person name="Benny G.L."/>
            <person name="Smith M.E."/>
            <person name="James T.Y."/>
            <person name="Grigoriev I.V."/>
        </authorList>
    </citation>
    <scope>NUCLEOTIDE SEQUENCE [LARGE SCALE GENOMIC DNA]</scope>
    <source>
        <strain evidence="12">Baker2002</strain>
    </source>
</reference>
<feature type="repeat" description="Solcar" evidence="9">
    <location>
        <begin position="8"/>
        <end position="89"/>
    </location>
</feature>
<organism evidence="11 12">
    <name type="scientific">Metschnikowia bicuspidata</name>
    <dbReference type="NCBI Taxonomy" id="27322"/>
    <lineage>
        <taxon>Eukaryota</taxon>
        <taxon>Fungi</taxon>
        <taxon>Dikarya</taxon>
        <taxon>Ascomycota</taxon>
        <taxon>Saccharomycotina</taxon>
        <taxon>Pichiomycetes</taxon>
        <taxon>Metschnikowiaceae</taxon>
        <taxon>Metschnikowia</taxon>
    </lineage>
</organism>
<dbReference type="Proteomes" id="UP000268321">
    <property type="component" value="Unassembled WGS sequence"/>
</dbReference>
<keyword evidence="8 9" id="KW-0472">Membrane</keyword>
<dbReference type="PANTHER" id="PTHR45788:SF5">
    <property type="entry name" value="AFR253WP"/>
    <property type="match status" value="1"/>
</dbReference>
<evidence type="ECO:0000256" key="1">
    <source>
        <dbReference type="ARBA" id="ARBA00004225"/>
    </source>
</evidence>
<proteinExistence type="inferred from homology"/>
<evidence type="ECO:0000256" key="2">
    <source>
        <dbReference type="ARBA" id="ARBA00006375"/>
    </source>
</evidence>
<dbReference type="AlphaFoldDB" id="A0A4P9ZCE6"/>
<keyword evidence="5" id="KW-0677">Repeat</keyword>
<evidence type="ECO:0000256" key="10">
    <source>
        <dbReference type="RuleBase" id="RU000488"/>
    </source>
</evidence>
<keyword evidence="6" id="KW-1133">Transmembrane helix</keyword>
<sequence>MNGPPAGENLLTALAAGCTASGLTALMTFPLDFAKVHQQLTNQAARNEHKVYVNISSISHVMTGSSALVAGSVIKNFSRIISYNWASDFMAIGSRSNKKQTSAPRVVIAAAMTGSMESLWIVPFERIKTTMIESRFLVSEISGNLNPNVDITKGLLICHHKNALVGRKYLLPHAYYTTEVLNMLKSGKGQSKFHRSHPGHFPIDALKEEFNKAPALNFFSTVRQMYALEGIHAFTAGTMITLVRQVGTSAAWFSTYNATRQLMDPHSEFTEPRWFSLQIGKMQQIFLYIVSALATVAVTQPIDVVKTHIQLKNGKLLYKDSLSTAYKLVAHRGFLLLYAGAFPRGLKIAAHGTLTALLYSYAVQSLNAIRNPFFFTG</sequence>
<name>A0A4P9ZCE6_9ASCO</name>
<dbReference type="PROSITE" id="PS50920">
    <property type="entry name" value="SOLCAR"/>
    <property type="match status" value="3"/>
</dbReference>
<evidence type="ECO:0000313" key="12">
    <source>
        <dbReference type="Proteomes" id="UP000268321"/>
    </source>
</evidence>
<evidence type="ECO:0000256" key="6">
    <source>
        <dbReference type="ARBA" id="ARBA00022989"/>
    </source>
</evidence>
<keyword evidence="4 9" id="KW-0812">Transmembrane</keyword>
<dbReference type="EMBL" id="ML004456">
    <property type="protein sequence ID" value="RKP30566.1"/>
    <property type="molecule type" value="Genomic_DNA"/>
</dbReference>
<dbReference type="InterPro" id="IPR018108">
    <property type="entry name" value="MCP_transmembrane"/>
</dbReference>
<evidence type="ECO:0000256" key="5">
    <source>
        <dbReference type="ARBA" id="ARBA00022737"/>
    </source>
</evidence>
<comment type="subcellular location">
    <subcellularLocation>
        <location evidence="1">Mitochondrion membrane</location>
        <topology evidence="1">Multi-pass membrane protein</topology>
    </subcellularLocation>
</comment>
<dbReference type="GO" id="GO:0071913">
    <property type="term" value="F:citrate secondary active transmembrane transporter activity"/>
    <property type="evidence" value="ECO:0007669"/>
    <property type="project" value="TreeGrafter"/>
</dbReference>
<dbReference type="InterPro" id="IPR049563">
    <property type="entry name" value="TXTP-like"/>
</dbReference>
<dbReference type="PANTHER" id="PTHR45788">
    <property type="entry name" value="SUCCINATE/FUMARATE MITOCHONDRIAL TRANSPORTER-RELATED"/>
    <property type="match status" value="1"/>
</dbReference>
<dbReference type="Gene3D" id="1.50.40.10">
    <property type="entry name" value="Mitochondrial carrier domain"/>
    <property type="match status" value="1"/>
</dbReference>
<feature type="repeat" description="Solcar" evidence="9">
    <location>
        <begin position="178"/>
        <end position="262"/>
    </location>
</feature>
<feature type="repeat" description="Solcar" evidence="9">
    <location>
        <begin position="282"/>
        <end position="365"/>
    </location>
</feature>
<comment type="similarity">
    <text evidence="2 10">Belongs to the mitochondrial carrier (TC 2.A.29) family.</text>
</comment>
<dbReference type="GO" id="GO:0006843">
    <property type="term" value="P:mitochondrial citrate transmembrane transport"/>
    <property type="evidence" value="ECO:0007669"/>
    <property type="project" value="TreeGrafter"/>
</dbReference>